<dbReference type="RefSeq" id="WP_105997334.1">
    <property type="nucleotide sequence ID" value="NZ_CM009578.1"/>
</dbReference>
<evidence type="ECO:0000256" key="1">
    <source>
        <dbReference type="SAM" id="Phobius"/>
    </source>
</evidence>
<keyword evidence="1" id="KW-0812">Transmembrane</keyword>
<dbReference type="Proteomes" id="UP000238954">
    <property type="component" value="Chromosome"/>
</dbReference>
<protein>
    <submittedName>
        <fullName evidence="2">Uncharacterized protein</fullName>
    </submittedName>
</protein>
<evidence type="ECO:0000313" key="3">
    <source>
        <dbReference type="Proteomes" id="UP000238954"/>
    </source>
</evidence>
<comment type="caution">
    <text evidence="2">The sequence shown here is derived from an EMBL/GenBank/DDBJ whole genome shotgun (WGS) entry which is preliminary data.</text>
</comment>
<accession>A0A2S8BAL7</accession>
<gene>
    <name evidence="2" type="ORF">CVO77_00085</name>
</gene>
<dbReference type="AlphaFoldDB" id="A0A2S8BAL7"/>
<name>A0A2S8BAL7_9SPHN</name>
<keyword evidence="1" id="KW-1133">Transmembrane helix</keyword>
<reference evidence="3" key="1">
    <citation type="submission" date="2017-11" db="EMBL/GenBank/DDBJ databases">
        <title>The complete genome sequence of Sphingopyxis pomeranensis sp. nov. strain WS5A3p.</title>
        <authorList>
            <person name="Kaminski M.A."/>
        </authorList>
    </citation>
    <scope>NUCLEOTIDE SEQUENCE [LARGE SCALE GENOMIC DNA]</scope>
    <source>
        <strain evidence="3">WS5A3p</strain>
    </source>
</reference>
<evidence type="ECO:0000313" key="2">
    <source>
        <dbReference type="EMBL" id="PQM29376.1"/>
    </source>
</evidence>
<feature type="transmembrane region" description="Helical" evidence="1">
    <location>
        <begin position="12"/>
        <end position="34"/>
    </location>
</feature>
<feature type="transmembrane region" description="Helical" evidence="1">
    <location>
        <begin position="99"/>
        <end position="121"/>
    </location>
</feature>
<feature type="transmembrane region" description="Helical" evidence="1">
    <location>
        <begin position="46"/>
        <end position="68"/>
    </location>
</feature>
<organism evidence="2 3">
    <name type="scientific">Sphingopyxis lindanitolerans</name>
    <dbReference type="NCBI Taxonomy" id="2054227"/>
    <lineage>
        <taxon>Bacteria</taxon>
        <taxon>Pseudomonadati</taxon>
        <taxon>Pseudomonadota</taxon>
        <taxon>Alphaproteobacteria</taxon>
        <taxon>Sphingomonadales</taxon>
        <taxon>Sphingomonadaceae</taxon>
        <taxon>Sphingopyxis</taxon>
    </lineage>
</organism>
<sequence>MAVLTTALKTIAVLMCSLLLAAIVGSIGSIFLEVLLPRFFSALLPYALWLVIGIYCGLLSFGGAGAWASGHASPWGWRGKIPETQGEGDWITRPGAKRIGTTVAIVGMIVIVPLGVLFHLISHDGHSLTFFVSVMIGMILGRWSLMPDDSARLSGNPIR</sequence>
<keyword evidence="1" id="KW-0472">Membrane</keyword>
<dbReference type="EMBL" id="PHFW01000001">
    <property type="protein sequence ID" value="PQM29376.1"/>
    <property type="molecule type" value="Genomic_DNA"/>
</dbReference>
<proteinExistence type="predicted"/>
<keyword evidence="3" id="KW-1185">Reference proteome</keyword>
<feature type="transmembrane region" description="Helical" evidence="1">
    <location>
        <begin position="127"/>
        <end position="145"/>
    </location>
</feature>